<evidence type="ECO:0000313" key="2">
    <source>
        <dbReference type="Proteomes" id="UP000032266"/>
    </source>
</evidence>
<accession>A0A0C5VY47</accession>
<organism evidence="1 2">
    <name type="scientific">Gynuella sunshinyii YC6258</name>
    <dbReference type="NCBI Taxonomy" id="1445510"/>
    <lineage>
        <taxon>Bacteria</taxon>
        <taxon>Pseudomonadati</taxon>
        <taxon>Pseudomonadota</taxon>
        <taxon>Gammaproteobacteria</taxon>
        <taxon>Oceanospirillales</taxon>
        <taxon>Saccharospirillaceae</taxon>
        <taxon>Gynuella</taxon>
    </lineage>
</organism>
<evidence type="ECO:0000313" key="1">
    <source>
        <dbReference type="EMBL" id="AJQ95289.1"/>
    </source>
</evidence>
<gene>
    <name evidence="1" type="ORF">YC6258_03253</name>
</gene>
<sequence length="37" mass="4337">MISLWRGWQRSMDMVEDYRDICVTLQVNSGGCRLGME</sequence>
<dbReference type="Proteomes" id="UP000032266">
    <property type="component" value="Chromosome"/>
</dbReference>
<proteinExistence type="predicted"/>
<name>A0A0C5VY47_9GAMM</name>
<keyword evidence="2" id="KW-1185">Reference proteome</keyword>
<protein>
    <submittedName>
        <fullName evidence="1">Uncharacterized protein</fullName>
    </submittedName>
</protein>
<dbReference type="HOGENOM" id="CLU_3344231_0_0_6"/>
<dbReference type="EMBL" id="CP007142">
    <property type="protein sequence ID" value="AJQ95289.1"/>
    <property type="molecule type" value="Genomic_DNA"/>
</dbReference>
<dbReference type="KEGG" id="gsn:YC6258_03253"/>
<dbReference type="AlphaFoldDB" id="A0A0C5VY47"/>
<reference evidence="1 2" key="1">
    <citation type="submission" date="2014-01" db="EMBL/GenBank/DDBJ databases">
        <title>Full genme sequencing of cellulolytic bacterium Gynuella sunshinyii YC6258T gen. nov., sp. nov.</title>
        <authorList>
            <person name="Khan H."/>
            <person name="Chung E.J."/>
            <person name="Chung Y.R."/>
        </authorList>
    </citation>
    <scope>NUCLEOTIDE SEQUENCE [LARGE SCALE GENOMIC DNA]</scope>
    <source>
        <strain evidence="1 2">YC6258</strain>
    </source>
</reference>